<feature type="chain" id="PRO_5043474070" description="Cathepsin propeptide inhibitor domain-containing protein" evidence="1">
    <location>
        <begin position="17"/>
        <end position="138"/>
    </location>
</feature>
<proteinExistence type="predicted"/>
<accession>A0AAV8V217</accession>
<reference evidence="2 3" key="1">
    <citation type="journal article" date="2023" name="Nat. Commun.">
        <title>Origin of minicircular mitochondrial genomes in red algae.</title>
        <authorList>
            <person name="Lee Y."/>
            <person name="Cho C.H."/>
            <person name="Lee Y.M."/>
            <person name="Park S.I."/>
            <person name="Yang J.H."/>
            <person name="West J.A."/>
            <person name="Bhattacharya D."/>
            <person name="Yoon H.S."/>
        </authorList>
    </citation>
    <scope>NUCLEOTIDE SEQUENCE [LARGE SCALE GENOMIC DNA]</scope>
    <source>
        <strain evidence="2 3">CCMP1338</strain>
        <tissue evidence="2">Whole cell</tissue>
    </source>
</reference>
<dbReference type="Proteomes" id="UP001157974">
    <property type="component" value="Unassembled WGS sequence"/>
</dbReference>
<evidence type="ECO:0000313" key="3">
    <source>
        <dbReference type="Proteomes" id="UP001157974"/>
    </source>
</evidence>
<protein>
    <recommendedName>
        <fullName evidence="4">Cathepsin propeptide inhibitor domain-containing protein</fullName>
    </recommendedName>
</protein>
<dbReference type="AlphaFoldDB" id="A0AAV8V217"/>
<gene>
    <name evidence="2" type="ORF">NDN08_005590</name>
</gene>
<sequence>MKVILIAMLLFGLGLAIELQEFHAVWDRESTETRSNGYTITNYRKLNKSLQIKTSQYDRCRDVNDMLEYFRDNGYDDDIVEQVRTHKREFFDKRCGTDVRKHRREVAESVRAGLLVDAHVPQNVEAQKARDIPIGVPS</sequence>
<evidence type="ECO:0000313" key="2">
    <source>
        <dbReference type="EMBL" id="KAJ8908886.1"/>
    </source>
</evidence>
<evidence type="ECO:0000256" key="1">
    <source>
        <dbReference type="SAM" id="SignalP"/>
    </source>
</evidence>
<dbReference type="EMBL" id="JAMWBK010000001">
    <property type="protein sequence ID" value="KAJ8908886.1"/>
    <property type="molecule type" value="Genomic_DNA"/>
</dbReference>
<name>A0AAV8V217_9RHOD</name>
<keyword evidence="3" id="KW-1185">Reference proteome</keyword>
<keyword evidence="1" id="KW-0732">Signal</keyword>
<evidence type="ECO:0008006" key="4">
    <source>
        <dbReference type="Google" id="ProtNLM"/>
    </source>
</evidence>
<feature type="signal peptide" evidence="1">
    <location>
        <begin position="1"/>
        <end position="16"/>
    </location>
</feature>
<comment type="caution">
    <text evidence="2">The sequence shown here is derived from an EMBL/GenBank/DDBJ whole genome shotgun (WGS) entry which is preliminary data.</text>
</comment>
<organism evidence="2 3">
    <name type="scientific">Rhodosorus marinus</name>
    <dbReference type="NCBI Taxonomy" id="101924"/>
    <lineage>
        <taxon>Eukaryota</taxon>
        <taxon>Rhodophyta</taxon>
        <taxon>Stylonematophyceae</taxon>
        <taxon>Stylonematales</taxon>
        <taxon>Stylonemataceae</taxon>
        <taxon>Rhodosorus</taxon>
    </lineage>
</organism>